<dbReference type="GO" id="GO:0005524">
    <property type="term" value="F:ATP binding"/>
    <property type="evidence" value="ECO:0007669"/>
    <property type="project" value="UniProtKB-UniRule"/>
</dbReference>
<keyword evidence="8" id="KW-0677">Repeat</keyword>
<keyword evidence="5" id="KW-0723">Serine/threonine-protein kinase</keyword>
<dbReference type="EC" id="2.7.11.1" evidence="3"/>
<dbReference type="FunFam" id="1.10.510.10:FF:000066">
    <property type="entry name" value="Serine/threonine-protein kinase DCLK1 isoform 2"/>
    <property type="match status" value="1"/>
</dbReference>
<dbReference type="PANTHER" id="PTHR24347">
    <property type="entry name" value="SERINE/THREONINE-PROTEIN KINASE"/>
    <property type="match status" value="1"/>
</dbReference>
<keyword evidence="6" id="KW-0597">Phosphoprotein</keyword>
<feature type="domain" description="Doublecortin" evidence="22">
    <location>
        <begin position="193"/>
        <end position="276"/>
    </location>
</feature>
<keyword evidence="24" id="KW-1185">Reference proteome</keyword>
<organism evidence="23 24">
    <name type="scientific">Erithacus rubecula</name>
    <name type="common">European robin</name>
    <dbReference type="NCBI Taxonomy" id="37610"/>
    <lineage>
        <taxon>Eukaryota</taxon>
        <taxon>Metazoa</taxon>
        <taxon>Chordata</taxon>
        <taxon>Craniata</taxon>
        <taxon>Vertebrata</taxon>
        <taxon>Euteleostomi</taxon>
        <taxon>Archelosauria</taxon>
        <taxon>Archosauria</taxon>
        <taxon>Dinosauria</taxon>
        <taxon>Saurischia</taxon>
        <taxon>Theropoda</taxon>
        <taxon>Coelurosauria</taxon>
        <taxon>Aves</taxon>
        <taxon>Neognathae</taxon>
        <taxon>Neoaves</taxon>
        <taxon>Telluraves</taxon>
        <taxon>Australaves</taxon>
        <taxon>Passeriformes</taxon>
        <taxon>Turdidae</taxon>
        <taxon>Erithacus</taxon>
    </lineage>
</organism>
<dbReference type="Pfam" id="PF00069">
    <property type="entry name" value="Pkinase"/>
    <property type="match status" value="1"/>
</dbReference>
<evidence type="ECO:0000256" key="5">
    <source>
        <dbReference type="ARBA" id="ARBA00022527"/>
    </source>
</evidence>
<dbReference type="Gene3D" id="1.10.510.10">
    <property type="entry name" value="Transferase(Phosphotransferase) domain 1"/>
    <property type="match status" value="1"/>
</dbReference>
<dbReference type="SMART" id="SM00220">
    <property type="entry name" value="S_TKc"/>
    <property type="match status" value="1"/>
</dbReference>
<evidence type="ECO:0000256" key="20">
    <source>
        <dbReference type="SAM" id="MobiDB-lite"/>
    </source>
</evidence>
<feature type="region of interest" description="Disordered" evidence="20">
    <location>
        <begin position="290"/>
        <end position="360"/>
    </location>
</feature>
<evidence type="ECO:0000256" key="9">
    <source>
        <dbReference type="ARBA" id="ARBA00022741"/>
    </source>
</evidence>
<dbReference type="PROSITE" id="PS50011">
    <property type="entry name" value="PROTEIN_KINASE_DOM"/>
    <property type="match status" value="1"/>
</dbReference>
<sequence length="767" mass="83605">MASSRSIELEHFEERDKRQQRSGPRRGGSGAGAGPRGNGLVPSPAHSAHCSLYRTRTLQALSSEKKARKARFYRNGDRYFKGLVYAISPDRFRSFDALLVELTRSLSDNVNLPQGVRTIYTIDGSKKLTSLDELVEGESYVCASNEPFRKVDYTKNVNPNWCVNIRTGSSRSLTSLSSSRSEVKESKDFIKPKLVTVIRSGVKPRKAVRILLNKKTAHSFEQVLNDITEAIKLDSGVVKRLCTLDGKQVTCLQDFFGDDDVFIACGPEKFRYAQDDFVLDHSECRVMKSYPRSSAARHAASKSPAPSRRSKSPASVKRGGHSSAHSSAKSPVNGTPSSQLSTPKSTKSSSSSPTSPGSFRGLKVRISCSCALPQISPHGGSASNVNGVPEPLRCQSPEGLNGNKFSGSSTILEKYKVGKVIGDGNFAVVKECVERSTGKEFALKIIDKAKCCGKEHLIENEVSILRRVKHPNIIMLIEEMDTPTELYLVMELVKGGDLFDAITSSTKYTERDGSAMVYNLASALKYLHGLNIVHRDIKPENLLVCEYSDGTKSLKLGDFGLATVVEGPLYTVCGTPTYVAPEIIAETGYGLKVDIWAAGVITYILLCGFPPFRSENNLQEDLFDQILVGKLEFPSPYWDNITDSAKELISLMLHVNAEARYTAAQILSHPWVSDDASQENNMQAEVTGKLKQHFNNTLPKQNNTSAGVSVIMNTALDKESQIFCSKRCQDSGRAGMERISALAAAAADAGVAGCQPLLPAAPEPLPS</sequence>
<dbReference type="CDD" id="cd14184">
    <property type="entry name" value="STKc_DCKL2"/>
    <property type="match status" value="1"/>
</dbReference>
<feature type="domain" description="Doublecortin" evidence="22">
    <location>
        <begin position="68"/>
        <end position="154"/>
    </location>
</feature>
<evidence type="ECO:0000313" key="24">
    <source>
        <dbReference type="Proteomes" id="UP000529965"/>
    </source>
</evidence>
<evidence type="ECO:0000313" key="23">
    <source>
        <dbReference type="EMBL" id="NWY73349.1"/>
    </source>
</evidence>
<dbReference type="InterPro" id="IPR003533">
    <property type="entry name" value="Doublecortin_dom"/>
</dbReference>
<dbReference type="Gene3D" id="3.30.200.20">
    <property type="entry name" value="Phosphorylase Kinase, domain 1"/>
    <property type="match status" value="1"/>
</dbReference>
<dbReference type="GO" id="GO:0007417">
    <property type="term" value="P:central nervous system development"/>
    <property type="evidence" value="ECO:0007669"/>
    <property type="project" value="UniProtKB-ARBA"/>
</dbReference>
<dbReference type="InterPro" id="IPR017441">
    <property type="entry name" value="Protein_kinase_ATP_BS"/>
</dbReference>
<keyword evidence="4" id="KW-0963">Cytoplasm</keyword>
<reference evidence="23 24" key="1">
    <citation type="submission" date="2019-09" db="EMBL/GenBank/DDBJ databases">
        <title>Bird 10,000 Genomes (B10K) Project - Family phase.</title>
        <authorList>
            <person name="Zhang G."/>
        </authorList>
    </citation>
    <scope>NUCLEOTIDE SEQUENCE [LARGE SCALE GENOMIC DNA]</scope>
    <source>
        <strain evidence="23">OUT-0015</strain>
        <tissue evidence="23">Blood</tissue>
    </source>
</reference>
<dbReference type="EMBL" id="VZSK01002118">
    <property type="protein sequence ID" value="NWY73349.1"/>
    <property type="molecule type" value="Genomic_DNA"/>
</dbReference>
<dbReference type="InterPro" id="IPR011009">
    <property type="entry name" value="Kinase-like_dom_sf"/>
</dbReference>
<dbReference type="FunFam" id="3.10.20.230:FF:000001">
    <property type="entry name" value="serine/threonine-protein kinase DCLK1 isoform X1"/>
    <property type="match status" value="1"/>
</dbReference>
<dbReference type="PROSITE" id="PS50309">
    <property type="entry name" value="DC"/>
    <property type="match status" value="2"/>
</dbReference>
<comment type="catalytic activity">
    <reaction evidence="13">
        <text>L-threonyl-[protein] + ATP = O-phospho-L-threonyl-[protein] + ADP + H(+)</text>
        <dbReference type="Rhea" id="RHEA:46608"/>
        <dbReference type="Rhea" id="RHEA-COMP:11060"/>
        <dbReference type="Rhea" id="RHEA-COMP:11605"/>
        <dbReference type="ChEBI" id="CHEBI:15378"/>
        <dbReference type="ChEBI" id="CHEBI:30013"/>
        <dbReference type="ChEBI" id="CHEBI:30616"/>
        <dbReference type="ChEBI" id="CHEBI:61977"/>
        <dbReference type="ChEBI" id="CHEBI:456216"/>
        <dbReference type="EC" id="2.7.11.1"/>
    </reaction>
</comment>
<dbReference type="GO" id="GO:0035556">
    <property type="term" value="P:intracellular signal transduction"/>
    <property type="evidence" value="ECO:0007669"/>
    <property type="project" value="InterPro"/>
</dbReference>
<evidence type="ECO:0000256" key="10">
    <source>
        <dbReference type="ARBA" id="ARBA00022777"/>
    </source>
</evidence>
<evidence type="ECO:0000256" key="14">
    <source>
        <dbReference type="ARBA" id="ARBA00048679"/>
    </source>
</evidence>
<feature type="binding site" evidence="19">
    <location>
        <position position="444"/>
    </location>
    <ligand>
        <name>ATP</name>
        <dbReference type="ChEBI" id="CHEBI:30616"/>
    </ligand>
</feature>
<dbReference type="InterPro" id="IPR036572">
    <property type="entry name" value="Doublecortin_dom_sf"/>
</dbReference>
<feature type="compositionally biased region" description="Basic and acidic residues" evidence="20">
    <location>
        <begin position="7"/>
        <end position="19"/>
    </location>
</feature>
<dbReference type="PROSITE" id="PS00108">
    <property type="entry name" value="PROTEIN_KINASE_ST"/>
    <property type="match status" value="1"/>
</dbReference>
<dbReference type="PROSITE" id="PS00107">
    <property type="entry name" value="PROTEIN_KINASE_ATP"/>
    <property type="match status" value="1"/>
</dbReference>
<evidence type="ECO:0000256" key="1">
    <source>
        <dbReference type="ARBA" id="ARBA00004245"/>
    </source>
</evidence>
<keyword evidence="7" id="KW-0808">Transferase</keyword>
<dbReference type="CDD" id="cd17069">
    <property type="entry name" value="DCX2"/>
    <property type="match status" value="1"/>
</dbReference>
<evidence type="ECO:0000256" key="3">
    <source>
        <dbReference type="ARBA" id="ARBA00012513"/>
    </source>
</evidence>
<keyword evidence="11 19" id="KW-0067">ATP-binding</keyword>
<accession>A0A7K7GUK3</accession>
<feature type="compositionally biased region" description="Gly residues" evidence="20">
    <location>
        <begin position="25"/>
        <end position="37"/>
    </location>
</feature>
<evidence type="ECO:0000256" key="16">
    <source>
        <dbReference type="ARBA" id="ARBA00079695"/>
    </source>
</evidence>
<dbReference type="GO" id="GO:0004674">
    <property type="term" value="F:protein serine/threonine kinase activity"/>
    <property type="evidence" value="ECO:0007669"/>
    <property type="project" value="UniProtKB-KW"/>
</dbReference>
<evidence type="ECO:0000256" key="11">
    <source>
        <dbReference type="ARBA" id="ARBA00022840"/>
    </source>
</evidence>
<evidence type="ECO:0000256" key="17">
    <source>
        <dbReference type="ARBA" id="ARBA00079902"/>
    </source>
</evidence>
<evidence type="ECO:0000256" key="15">
    <source>
        <dbReference type="ARBA" id="ARBA00070436"/>
    </source>
</evidence>
<evidence type="ECO:0000256" key="7">
    <source>
        <dbReference type="ARBA" id="ARBA00022679"/>
    </source>
</evidence>
<comment type="catalytic activity">
    <reaction evidence="14">
        <text>L-seryl-[protein] + ATP = O-phospho-L-seryl-[protein] + ADP + H(+)</text>
        <dbReference type="Rhea" id="RHEA:17989"/>
        <dbReference type="Rhea" id="RHEA-COMP:9863"/>
        <dbReference type="Rhea" id="RHEA-COMP:11604"/>
        <dbReference type="ChEBI" id="CHEBI:15378"/>
        <dbReference type="ChEBI" id="CHEBI:29999"/>
        <dbReference type="ChEBI" id="CHEBI:30616"/>
        <dbReference type="ChEBI" id="CHEBI:83421"/>
        <dbReference type="ChEBI" id="CHEBI:456216"/>
        <dbReference type="EC" id="2.7.11.1"/>
    </reaction>
</comment>
<dbReference type="SUPFAM" id="SSF89837">
    <property type="entry name" value="Doublecortin (DC)"/>
    <property type="match status" value="2"/>
</dbReference>
<evidence type="ECO:0000256" key="19">
    <source>
        <dbReference type="PROSITE-ProRule" id="PRU10141"/>
    </source>
</evidence>
<evidence type="ECO:0000256" key="13">
    <source>
        <dbReference type="ARBA" id="ARBA00047899"/>
    </source>
</evidence>
<gene>
    <name evidence="23" type="primary">Dclk2</name>
    <name evidence="23" type="ORF">ERIRUB_R07579</name>
</gene>
<dbReference type="AlphaFoldDB" id="A0A7K7GUK3"/>
<dbReference type="Pfam" id="PF03607">
    <property type="entry name" value="DCX"/>
    <property type="match status" value="2"/>
</dbReference>
<evidence type="ECO:0000256" key="18">
    <source>
        <dbReference type="ARBA" id="ARBA00080759"/>
    </source>
</evidence>
<evidence type="ECO:0000259" key="22">
    <source>
        <dbReference type="PROSITE" id="PS50309"/>
    </source>
</evidence>
<evidence type="ECO:0000256" key="6">
    <source>
        <dbReference type="ARBA" id="ARBA00022553"/>
    </source>
</evidence>
<feature type="non-terminal residue" evidence="23">
    <location>
        <position position="767"/>
    </location>
</feature>
<name>A0A7K7GUK3_ERIRU</name>
<keyword evidence="10 23" id="KW-0418">Kinase</keyword>
<keyword evidence="9 19" id="KW-0547">Nucleotide-binding</keyword>
<comment type="similarity">
    <text evidence="2">Belongs to the protein kinase superfamily. CAMK Ser/Thr protein kinase family. CaMK subfamily.</text>
</comment>
<dbReference type="SUPFAM" id="SSF56112">
    <property type="entry name" value="Protein kinase-like (PK-like)"/>
    <property type="match status" value="1"/>
</dbReference>
<dbReference type="Proteomes" id="UP000529965">
    <property type="component" value="Unassembled WGS sequence"/>
</dbReference>
<dbReference type="InterPro" id="IPR000719">
    <property type="entry name" value="Prot_kinase_dom"/>
</dbReference>
<proteinExistence type="inferred from homology"/>
<keyword evidence="12" id="KW-0206">Cytoskeleton</keyword>
<evidence type="ECO:0000256" key="8">
    <source>
        <dbReference type="ARBA" id="ARBA00022737"/>
    </source>
</evidence>
<dbReference type="Gene3D" id="3.10.20.230">
    <property type="entry name" value="Doublecortin domain"/>
    <property type="match status" value="2"/>
</dbReference>
<evidence type="ECO:0000259" key="21">
    <source>
        <dbReference type="PROSITE" id="PS50011"/>
    </source>
</evidence>
<comment type="caution">
    <text evidence="23">The sequence shown here is derived from an EMBL/GenBank/DDBJ whole genome shotgun (WGS) entry which is preliminary data.</text>
</comment>
<evidence type="ECO:0000256" key="4">
    <source>
        <dbReference type="ARBA" id="ARBA00022490"/>
    </source>
</evidence>
<dbReference type="CDD" id="cd17141">
    <property type="entry name" value="DCX1_DCLK2"/>
    <property type="match status" value="1"/>
</dbReference>
<evidence type="ECO:0000256" key="12">
    <source>
        <dbReference type="ARBA" id="ARBA00023212"/>
    </source>
</evidence>
<dbReference type="InterPro" id="IPR008271">
    <property type="entry name" value="Ser/Thr_kinase_AS"/>
</dbReference>
<dbReference type="FunFam" id="3.10.20.230:FF:000002">
    <property type="entry name" value="serine/threonine-protein kinase DCLK2 isoform X1"/>
    <property type="match status" value="1"/>
</dbReference>
<dbReference type="FunFam" id="3.30.200.20:FF:000057">
    <property type="entry name" value="Serine/threonine-protein kinase DCLK1 isoform 2"/>
    <property type="match status" value="1"/>
</dbReference>
<feature type="domain" description="Protein kinase" evidence="21">
    <location>
        <begin position="415"/>
        <end position="672"/>
    </location>
</feature>
<feature type="non-terminal residue" evidence="23">
    <location>
        <position position="1"/>
    </location>
</feature>
<dbReference type="GO" id="GO:0005856">
    <property type="term" value="C:cytoskeleton"/>
    <property type="evidence" value="ECO:0007669"/>
    <property type="project" value="UniProtKB-SubCell"/>
</dbReference>
<evidence type="ECO:0000256" key="2">
    <source>
        <dbReference type="ARBA" id="ARBA00005354"/>
    </source>
</evidence>
<feature type="region of interest" description="Disordered" evidence="20">
    <location>
        <begin position="1"/>
        <end position="46"/>
    </location>
</feature>
<feature type="compositionally biased region" description="Low complexity" evidence="20">
    <location>
        <begin position="291"/>
        <end position="358"/>
    </location>
</feature>
<comment type="subcellular location">
    <subcellularLocation>
        <location evidence="1">Cytoplasm</location>
        <location evidence="1">Cytoskeleton</location>
    </subcellularLocation>
</comment>
<protein>
    <recommendedName>
        <fullName evidence="15">Serine/threonine-protein kinase DCLK2</fullName>
        <ecNumber evidence="3">2.7.11.1</ecNumber>
    </recommendedName>
    <alternativeName>
        <fullName evidence="18">CaMK-like CREB regulatory kinase 2</fullName>
    </alternativeName>
    <alternativeName>
        <fullName evidence="16">Doublecortin-like and CAM kinase-like 2</fullName>
    </alternativeName>
    <alternativeName>
        <fullName evidence="17">Doublecortin-like kinase 2</fullName>
    </alternativeName>
</protein>
<dbReference type="SMART" id="SM00537">
    <property type="entry name" value="DCX"/>
    <property type="match status" value="2"/>
</dbReference>